<organism evidence="2 3">
    <name type="scientific">Glossina austeni</name>
    <name type="common">Savannah tsetse fly</name>
    <dbReference type="NCBI Taxonomy" id="7395"/>
    <lineage>
        <taxon>Eukaryota</taxon>
        <taxon>Metazoa</taxon>
        <taxon>Ecdysozoa</taxon>
        <taxon>Arthropoda</taxon>
        <taxon>Hexapoda</taxon>
        <taxon>Insecta</taxon>
        <taxon>Pterygota</taxon>
        <taxon>Neoptera</taxon>
        <taxon>Endopterygota</taxon>
        <taxon>Diptera</taxon>
        <taxon>Brachycera</taxon>
        <taxon>Muscomorpha</taxon>
        <taxon>Hippoboscoidea</taxon>
        <taxon>Glossinidae</taxon>
        <taxon>Glossina</taxon>
    </lineage>
</organism>
<accession>A0A1A9VV45</accession>
<dbReference type="AlphaFoldDB" id="A0A1A9VV45"/>
<evidence type="ECO:0000256" key="1">
    <source>
        <dbReference type="SAM" id="Phobius"/>
    </source>
</evidence>
<protein>
    <submittedName>
        <fullName evidence="2">Uncharacterized protein</fullName>
    </submittedName>
</protein>
<dbReference type="PANTHER" id="PTHR20977">
    <property type="entry name" value="AT13385P-RELATED"/>
    <property type="match status" value="1"/>
</dbReference>
<keyword evidence="1" id="KW-0812">Transmembrane</keyword>
<dbReference type="VEuPathDB" id="VectorBase:GAUT048666"/>
<dbReference type="EnsemblMetazoa" id="GAUT048666-RA">
    <property type="protein sequence ID" value="GAUT048666-PA"/>
    <property type="gene ID" value="GAUT048666"/>
</dbReference>
<dbReference type="Proteomes" id="UP000078200">
    <property type="component" value="Unassembled WGS sequence"/>
</dbReference>
<dbReference type="Pfam" id="PF07248">
    <property type="entry name" value="DUF1431"/>
    <property type="match status" value="1"/>
</dbReference>
<name>A0A1A9VV45_GLOAU</name>
<keyword evidence="1" id="KW-1133">Transmembrane helix</keyword>
<evidence type="ECO:0000313" key="2">
    <source>
        <dbReference type="EnsemblMetazoa" id="GAUT048666-PA"/>
    </source>
</evidence>
<dbReference type="SMART" id="SM00689">
    <property type="entry name" value="DM6"/>
    <property type="match status" value="1"/>
</dbReference>
<dbReference type="PANTHER" id="PTHR20977:SF0">
    <property type="entry name" value="AT13385P-RELATED"/>
    <property type="match status" value="1"/>
</dbReference>
<reference evidence="2" key="1">
    <citation type="submission" date="2020-05" db="UniProtKB">
        <authorList>
            <consortium name="EnsemblMetazoa"/>
        </authorList>
    </citation>
    <scope>IDENTIFICATION</scope>
    <source>
        <strain evidence="2">TTRI</strain>
    </source>
</reference>
<dbReference type="InterPro" id="IPR006611">
    <property type="entry name" value="DUF1431_DROsp"/>
</dbReference>
<evidence type="ECO:0000313" key="3">
    <source>
        <dbReference type="Proteomes" id="UP000078200"/>
    </source>
</evidence>
<keyword evidence="3" id="KW-1185">Reference proteome</keyword>
<sequence length="391" mass="46331">MNKKSDNSREYCEKKKFTLMYIFQQRREPHPITKMLRYLKNYFWFHRKCSPRQAQIWNRYTLIALSTATLYMLTAIGRSFQTSLNKILVRNFTRCGTNCPVTPKDICEKRFEAIKKPKPAEVQKEPDCDHARPCVKSDRTCTPRQPQCPNWEYECQCAKREGQKHMTCVEMVTTKMNPSDCCPIDGFTHTEYATSRTKSELKRENEPFKSLWNYPKECCLNNPCPHLAPRFDELYWCPSDKYTREYQQTWVECPRLKILPRKFCSYEDPGLPPVCRRPRQTKVPTACAFNQKKLNELKKICQFNAKCPRLEMPCCTRVRVPPKCIRNRERSNCKKYCCPYPSLAECCRQCPKPPKPVECQSSWTSICDVYRFLRRKKMYNIPPPLPAWPPK</sequence>
<keyword evidence="1" id="KW-0472">Membrane</keyword>
<proteinExistence type="predicted"/>
<feature type="transmembrane region" description="Helical" evidence="1">
    <location>
        <begin position="60"/>
        <end position="80"/>
    </location>
</feature>